<accession>E3CZ90</accession>
<evidence type="ECO:0000256" key="4">
    <source>
        <dbReference type="ARBA" id="ARBA00022679"/>
    </source>
</evidence>
<organism evidence="8 9">
    <name type="scientific">Aminomonas paucivorans DSM 12260</name>
    <dbReference type="NCBI Taxonomy" id="584708"/>
    <lineage>
        <taxon>Bacteria</taxon>
        <taxon>Thermotogati</taxon>
        <taxon>Synergistota</taxon>
        <taxon>Synergistia</taxon>
        <taxon>Synergistales</taxon>
        <taxon>Synergistaceae</taxon>
        <taxon>Aminomonas</taxon>
    </lineage>
</organism>
<dbReference type="Proteomes" id="UP000005096">
    <property type="component" value="Chromosome"/>
</dbReference>
<evidence type="ECO:0000256" key="6">
    <source>
        <dbReference type="PIRSR" id="PIRSR000477-2"/>
    </source>
</evidence>
<dbReference type="InterPro" id="IPR011268">
    <property type="entry name" value="Purine_phosphorylase"/>
</dbReference>
<feature type="binding site" evidence="6">
    <location>
        <position position="61"/>
    </location>
    <ligand>
        <name>phosphate</name>
        <dbReference type="ChEBI" id="CHEBI:43474"/>
    </ligand>
</feature>
<proteinExistence type="inferred from homology"/>
<protein>
    <recommendedName>
        <fullName evidence="5">Purine nucleoside phosphorylase</fullName>
        <ecNumber evidence="5">2.4.2.1</ecNumber>
    </recommendedName>
    <alternativeName>
        <fullName evidence="5">Inosine-guanosine phosphorylase</fullName>
    </alternativeName>
</protein>
<keyword evidence="4 5" id="KW-0808">Transferase</keyword>
<feature type="binding site" evidence="6">
    <location>
        <position position="193"/>
    </location>
    <ligand>
        <name>a purine D-ribonucleoside</name>
        <dbReference type="ChEBI" id="CHEBI:142355"/>
    </ligand>
</feature>
<dbReference type="GO" id="GO:0004731">
    <property type="term" value="F:purine-nucleoside phosphorylase activity"/>
    <property type="evidence" value="ECO:0007669"/>
    <property type="project" value="UniProtKB-EC"/>
</dbReference>
<dbReference type="NCBIfam" id="NF006054">
    <property type="entry name" value="PRK08202.1"/>
    <property type="match status" value="1"/>
</dbReference>
<evidence type="ECO:0000256" key="5">
    <source>
        <dbReference type="PIRNR" id="PIRNR000477"/>
    </source>
</evidence>
<dbReference type="NCBIfam" id="TIGR01697">
    <property type="entry name" value="PNPH-PUNA-XAPA"/>
    <property type="match status" value="1"/>
</dbReference>
<dbReference type="GO" id="GO:0005737">
    <property type="term" value="C:cytoplasm"/>
    <property type="evidence" value="ECO:0007669"/>
    <property type="project" value="TreeGrafter"/>
</dbReference>
<dbReference type="InterPro" id="IPR000845">
    <property type="entry name" value="Nucleoside_phosphorylase_d"/>
</dbReference>
<name>E3CZ90_9BACT</name>
<dbReference type="PIRSF" id="PIRSF000477">
    <property type="entry name" value="PurNPase"/>
    <property type="match status" value="1"/>
</dbReference>
<dbReference type="RefSeq" id="WP_006300964.1">
    <property type="nucleotide sequence ID" value="NZ_CM001022.1"/>
</dbReference>
<dbReference type="InterPro" id="IPR035994">
    <property type="entry name" value="Nucleoside_phosphorylase_sf"/>
</dbReference>
<feature type="domain" description="Nucleoside phosphorylase" evidence="7">
    <location>
        <begin position="25"/>
        <end position="270"/>
    </location>
</feature>
<dbReference type="PANTHER" id="PTHR11904">
    <property type="entry name" value="METHYLTHIOADENOSINE/PURINE NUCLEOSIDE PHOSPHORYLASE"/>
    <property type="match status" value="1"/>
</dbReference>
<dbReference type="EMBL" id="CM001022">
    <property type="protein sequence ID" value="EFQ23761.1"/>
    <property type="molecule type" value="Genomic_DNA"/>
</dbReference>
<evidence type="ECO:0000313" key="9">
    <source>
        <dbReference type="Proteomes" id="UP000005096"/>
    </source>
</evidence>
<dbReference type="STRING" id="584708.Apau_1340"/>
<evidence type="ECO:0000256" key="1">
    <source>
        <dbReference type="ARBA" id="ARBA00005058"/>
    </source>
</evidence>
<reference evidence="8 9" key="1">
    <citation type="journal article" date="2010" name="Stand. Genomic Sci.">
        <title>Non-contiguous finished genome sequence of Aminomonas paucivorans type strain (GLU-3).</title>
        <authorList>
            <person name="Pitluck S."/>
            <person name="Yasawong M."/>
            <person name="Held B."/>
            <person name="Lapidus A."/>
            <person name="Nolan M."/>
            <person name="Copeland A."/>
            <person name="Lucas S."/>
            <person name="Del Rio T.G."/>
            <person name="Tice H."/>
            <person name="Cheng J.F."/>
            <person name="Chertkov O."/>
            <person name="Goodwin L."/>
            <person name="Tapia R."/>
            <person name="Han C."/>
            <person name="Liolios K."/>
            <person name="Ivanova N."/>
            <person name="Mavromatis K."/>
            <person name="Ovchinnikova G."/>
            <person name="Pati A."/>
            <person name="Chen A."/>
            <person name="Palaniappan K."/>
            <person name="Land M."/>
            <person name="Hauser L."/>
            <person name="Chang Y.J."/>
            <person name="Jeffries C.D."/>
            <person name="Pukall R."/>
            <person name="Spring S."/>
            <person name="Rohde M."/>
            <person name="Sikorski J."/>
            <person name="Goker M."/>
            <person name="Woyke T."/>
            <person name="Bristow J."/>
            <person name="Eisen J.A."/>
            <person name="Markowitz V."/>
            <person name="Hugenholtz P."/>
            <person name="Kyrpides N.C."/>
            <person name="Klenk H.P."/>
        </authorList>
    </citation>
    <scope>NUCLEOTIDE SEQUENCE [LARGE SCALE GENOMIC DNA]</scope>
    <source>
        <strain evidence="8 9">DSM 12260</strain>
    </source>
</reference>
<dbReference type="InterPro" id="IPR011270">
    <property type="entry name" value="Pur_Nuc_Pase_Ino/Guo-sp"/>
</dbReference>
<evidence type="ECO:0000256" key="2">
    <source>
        <dbReference type="ARBA" id="ARBA00006751"/>
    </source>
</evidence>
<dbReference type="NCBIfam" id="TIGR01700">
    <property type="entry name" value="PNPH"/>
    <property type="match status" value="1"/>
</dbReference>
<dbReference type="PaxDb" id="584708-Apau_1340"/>
<evidence type="ECO:0000313" key="8">
    <source>
        <dbReference type="EMBL" id="EFQ23761.1"/>
    </source>
</evidence>
<dbReference type="EC" id="2.4.2.1" evidence="5"/>
<dbReference type="AlphaFoldDB" id="E3CZ90"/>
<evidence type="ECO:0000256" key="3">
    <source>
        <dbReference type="ARBA" id="ARBA00022676"/>
    </source>
</evidence>
<dbReference type="Pfam" id="PF01048">
    <property type="entry name" value="PNP_UDP_1"/>
    <property type="match status" value="1"/>
</dbReference>
<dbReference type="UniPathway" id="UPA00606"/>
<dbReference type="CDD" id="cd09009">
    <property type="entry name" value="PNP-EcPNPII_like"/>
    <property type="match status" value="1"/>
</dbReference>
<feature type="binding site" evidence="6">
    <location>
        <position position="30"/>
    </location>
    <ligand>
        <name>phosphate</name>
        <dbReference type="ChEBI" id="CHEBI:43474"/>
    </ligand>
</feature>
<evidence type="ECO:0000259" key="7">
    <source>
        <dbReference type="Pfam" id="PF01048"/>
    </source>
</evidence>
<dbReference type="OrthoDB" id="1523230at2"/>
<dbReference type="eggNOG" id="COG0005">
    <property type="taxonomic scope" value="Bacteria"/>
</dbReference>
<dbReference type="HOGENOM" id="CLU_054456_1_0_0"/>
<dbReference type="Gene3D" id="3.40.50.1580">
    <property type="entry name" value="Nucleoside phosphorylase domain"/>
    <property type="match status" value="1"/>
</dbReference>
<gene>
    <name evidence="8" type="ORF">Apau_1340</name>
</gene>
<sequence length="277" mass="30379">MTPREKVLEALESLRRHRTSGPEAILVLGSGLGGFVDSLQRPQCVPYEDIPWWPRSTAPGHQGKLLLGEFEGLRLAVLQGRVHYYEGYSLEEVTFPIRVLGEWGARVLFATNAAGGIDPTYPAGQWVTLEDHINLLGTNPLIGPNEDAWGPRFPDMTEAYDRELLSVLQKASEQTGVSLRRGVYVAFPGPSFETPAEIRMARTLGASLVGMSTVPEVIVARHMGMRVCALSCVANPAAGMGDQKPLSHEEVLEEVGRASGQLEPLLKAFFRELRHVL</sequence>
<feature type="binding site" evidence="6">
    <location>
        <position position="212"/>
    </location>
    <ligand>
        <name>phosphate</name>
        <dbReference type="ChEBI" id="CHEBI:43474"/>
    </ligand>
</feature>
<feature type="binding site" evidence="6">
    <location>
        <position position="113"/>
    </location>
    <ligand>
        <name>phosphate</name>
        <dbReference type="ChEBI" id="CHEBI:43474"/>
    </ligand>
</feature>
<keyword evidence="3 5" id="KW-0328">Glycosyltransferase</keyword>
<feature type="binding site" evidence="6">
    <location>
        <position position="235"/>
    </location>
    <ligand>
        <name>a purine D-ribonucleoside</name>
        <dbReference type="ChEBI" id="CHEBI:142355"/>
    </ligand>
</feature>
<dbReference type="SUPFAM" id="SSF53167">
    <property type="entry name" value="Purine and uridine phosphorylases"/>
    <property type="match status" value="1"/>
</dbReference>
<comment type="pathway">
    <text evidence="1 5">Purine metabolism; purine nucleoside salvage.</text>
</comment>
<keyword evidence="9" id="KW-1185">Reference proteome</keyword>
<dbReference type="PANTHER" id="PTHR11904:SF9">
    <property type="entry name" value="PURINE NUCLEOSIDE PHOSPHORYLASE-RELATED"/>
    <property type="match status" value="1"/>
</dbReference>
<comment type="similarity">
    <text evidence="2 5">Belongs to the PNP/MTAP phosphorylase family.</text>
</comment>
<feature type="binding site" evidence="6">
    <location>
        <begin position="81"/>
        <end position="83"/>
    </location>
    <ligand>
        <name>phosphate</name>
        <dbReference type="ChEBI" id="CHEBI:43474"/>
    </ligand>
</feature>
<dbReference type="GO" id="GO:0009116">
    <property type="term" value="P:nucleoside metabolic process"/>
    <property type="evidence" value="ECO:0007669"/>
    <property type="project" value="InterPro"/>
</dbReference>
<comment type="function">
    <text evidence="5">The purine nucleoside phosphorylases catalyze the phosphorolytic breakdown of the N-glycosidic bond in the beta-(deoxy)ribonucleoside molecules, with the formation of the corresponding free purine bases and pentose-1-phosphate.</text>
</comment>